<evidence type="ECO:0000313" key="2">
    <source>
        <dbReference type="Proteomes" id="UP001327560"/>
    </source>
</evidence>
<evidence type="ECO:0000313" key="1">
    <source>
        <dbReference type="EMBL" id="WOL14697.1"/>
    </source>
</evidence>
<dbReference type="Proteomes" id="UP001327560">
    <property type="component" value="Chromosome 7"/>
</dbReference>
<protein>
    <submittedName>
        <fullName evidence="1">Uncharacterized protein</fullName>
    </submittedName>
</protein>
<sequence>MRDSFPIINDSLLGWKDVISTTPTQIYTRTSASDSTSSFFDYYDDESASLFKVNPVAELTSIKSRTMAWIRRRVLQHSNPILLKPGQYVQAQSTLSLCQLSYT</sequence>
<dbReference type="AlphaFoldDB" id="A0AAQ3KT88"/>
<proteinExistence type="predicted"/>
<accession>A0AAQ3KT88</accession>
<gene>
    <name evidence="1" type="ORF">Cni_G23478</name>
</gene>
<keyword evidence="2" id="KW-1185">Reference proteome</keyword>
<reference evidence="1 2" key="1">
    <citation type="submission" date="2023-10" db="EMBL/GenBank/DDBJ databases">
        <title>Chromosome-scale genome assembly provides insights into flower coloration mechanisms of Canna indica.</title>
        <authorList>
            <person name="Li C."/>
        </authorList>
    </citation>
    <scope>NUCLEOTIDE SEQUENCE [LARGE SCALE GENOMIC DNA]</scope>
    <source>
        <tissue evidence="1">Flower</tissue>
    </source>
</reference>
<name>A0AAQ3KT88_9LILI</name>
<dbReference type="EMBL" id="CP136896">
    <property type="protein sequence ID" value="WOL14697.1"/>
    <property type="molecule type" value="Genomic_DNA"/>
</dbReference>
<organism evidence="1 2">
    <name type="scientific">Canna indica</name>
    <name type="common">Indian-shot</name>
    <dbReference type="NCBI Taxonomy" id="4628"/>
    <lineage>
        <taxon>Eukaryota</taxon>
        <taxon>Viridiplantae</taxon>
        <taxon>Streptophyta</taxon>
        <taxon>Embryophyta</taxon>
        <taxon>Tracheophyta</taxon>
        <taxon>Spermatophyta</taxon>
        <taxon>Magnoliopsida</taxon>
        <taxon>Liliopsida</taxon>
        <taxon>Zingiberales</taxon>
        <taxon>Cannaceae</taxon>
        <taxon>Canna</taxon>
    </lineage>
</organism>